<proteinExistence type="predicted"/>
<accession>A0A920CX49</accession>
<dbReference type="Pfam" id="PF12833">
    <property type="entry name" value="HTH_18"/>
    <property type="match status" value="1"/>
</dbReference>
<dbReference type="InterPro" id="IPR018062">
    <property type="entry name" value="HTH_AraC-typ_CS"/>
</dbReference>
<dbReference type="GO" id="GO:0003700">
    <property type="term" value="F:DNA-binding transcription factor activity"/>
    <property type="evidence" value="ECO:0007669"/>
    <property type="project" value="InterPro"/>
</dbReference>
<dbReference type="RefSeq" id="WP_213512904.1">
    <property type="nucleotide sequence ID" value="NZ_BOSE01000001.1"/>
</dbReference>
<evidence type="ECO:0000313" key="5">
    <source>
        <dbReference type="EMBL" id="GIP14694.1"/>
    </source>
</evidence>
<feature type="domain" description="HTH araC/xylS-type" evidence="4">
    <location>
        <begin position="219"/>
        <end position="317"/>
    </location>
</feature>
<sequence length="320" mass="37202">MRIDAMPLDKTFFENTQHGQLDFPIQFYVDELHKFLNRRVPLHWHFEPEFFVARGGTVLVQVGHHRIELEANDGIFISSNTLHCFEQKSEYDVCECPNIVFSAELIAPHTSILYKKYIMPILGDKNLPYVVLHAQEAWHNEILKKLEKIFALLQQYGAESSYGSFPFLDFSVDSISEVGFEMQVQCLLNQIWLSFVEHRDQLPPVTTDKRELQYQVRLQNMLSYIQKNYMSAVTLQNISNAANISKSEASRCFHSYMKCSPGEYLLQYRIEAAKRLLHSTTRSIQEICSECGFNSPSYFIRMFRKKVGITPGAYRKENSI</sequence>
<evidence type="ECO:0000313" key="6">
    <source>
        <dbReference type="Proteomes" id="UP000683139"/>
    </source>
</evidence>
<dbReference type="GO" id="GO:0043565">
    <property type="term" value="F:sequence-specific DNA binding"/>
    <property type="evidence" value="ECO:0007669"/>
    <property type="project" value="InterPro"/>
</dbReference>
<keyword evidence="1" id="KW-0805">Transcription regulation</keyword>
<dbReference type="PROSITE" id="PS00041">
    <property type="entry name" value="HTH_ARAC_FAMILY_1"/>
    <property type="match status" value="1"/>
</dbReference>
<dbReference type="PROSITE" id="PS01124">
    <property type="entry name" value="HTH_ARAC_FAMILY_2"/>
    <property type="match status" value="1"/>
</dbReference>
<reference evidence="5" key="1">
    <citation type="submission" date="2021-03" db="EMBL/GenBank/DDBJ databases">
        <title>Antimicrobial resistance genes in bacteria isolated from Japanese honey, and their potential for conferring macrolide and lincosamide resistance in the American foulbrood pathogen Paenibacillus larvae.</title>
        <authorList>
            <person name="Okamoto M."/>
            <person name="Kumagai M."/>
            <person name="Kanamori H."/>
            <person name="Takamatsu D."/>
        </authorList>
    </citation>
    <scope>NUCLEOTIDE SEQUENCE</scope>
    <source>
        <strain evidence="5">J40TS1</strain>
    </source>
</reference>
<dbReference type="InterPro" id="IPR009057">
    <property type="entry name" value="Homeodomain-like_sf"/>
</dbReference>
<dbReference type="InterPro" id="IPR014710">
    <property type="entry name" value="RmlC-like_jellyroll"/>
</dbReference>
<evidence type="ECO:0000256" key="1">
    <source>
        <dbReference type="ARBA" id="ARBA00023015"/>
    </source>
</evidence>
<dbReference type="PRINTS" id="PR00032">
    <property type="entry name" value="HTHARAC"/>
</dbReference>
<dbReference type="Gene3D" id="2.60.120.10">
    <property type="entry name" value="Jelly Rolls"/>
    <property type="match status" value="1"/>
</dbReference>
<dbReference type="PANTHER" id="PTHR43280">
    <property type="entry name" value="ARAC-FAMILY TRANSCRIPTIONAL REGULATOR"/>
    <property type="match status" value="1"/>
</dbReference>
<dbReference type="EMBL" id="BOSE01000001">
    <property type="protein sequence ID" value="GIP14694.1"/>
    <property type="molecule type" value="Genomic_DNA"/>
</dbReference>
<keyword evidence="2" id="KW-0238">DNA-binding</keyword>
<dbReference type="Gene3D" id="1.10.10.60">
    <property type="entry name" value="Homeodomain-like"/>
    <property type="match status" value="2"/>
</dbReference>
<dbReference type="InterPro" id="IPR020449">
    <property type="entry name" value="Tscrpt_reg_AraC-type_HTH"/>
</dbReference>
<dbReference type="Pfam" id="PF07883">
    <property type="entry name" value="Cupin_2"/>
    <property type="match status" value="1"/>
</dbReference>
<dbReference type="SUPFAM" id="SSF46689">
    <property type="entry name" value="Homeodomain-like"/>
    <property type="match status" value="2"/>
</dbReference>
<dbReference type="CDD" id="cd02208">
    <property type="entry name" value="cupin_RmlC-like"/>
    <property type="match status" value="1"/>
</dbReference>
<evidence type="ECO:0000256" key="2">
    <source>
        <dbReference type="ARBA" id="ARBA00023125"/>
    </source>
</evidence>
<name>A0A920CX49_9BACL</name>
<comment type="caution">
    <text evidence="5">The sequence shown here is derived from an EMBL/GenBank/DDBJ whole genome shotgun (WGS) entry which is preliminary data.</text>
</comment>
<dbReference type="SUPFAM" id="SSF51182">
    <property type="entry name" value="RmlC-like cupins"/>
    <property type="match status" value="1"/>
</dbReference>
<organism evidence="5 6">
    <name type="scientific">Paenibacillus montaniterrae</name>
    <dbReference type="NCBI Taxonomy" id="429341"/>
    <lineage>
        <taxon>Bacteria</taxon>
        <taxon>Bacillati</taxon>
        <taxon>Bacillota</taxon>
        <taxon>Bacilli</taxon>
        <taxon>Bacillales</taxon>
        <taxon>Paenibacillaceae</taxon>
        <taxon>Paenibacillus</taxon>
    </lineage>
</organism>
<keyword evidence="6" id="KW-1185">Reference proteome</keyword>
<evidence type="ECO:0000256" key="3">
    <source>
        <dbReference type="ARBA" id="ARBA00023163"/>
    </source>
</evidence>
<keyword evidence="3" id="KW-0804">Transcription</keyword>
<evidence type="ECO:0000259" key="4">
    <source>
        <dbReference type="PROSITE" id="PS01124"/>
    </source>
</evidence>
<dbReference type="SMART" id="SM00342">
    <property type="entry name" value="HTH_ARAC"/>
    <property type="match status" value="1"/>
</dbReference>
<dbReference type="Proteomes" id="UP000683139">
    <property type="component" value="Unassembled WGS sequence"/>
</dbReference>
<dbReference type="InterPro" id="IPR018060">
    <property type="entry name" value="HTH_AraC"/>
</dbReference>
<protein>
    <submittedName>
        <fullName evidence="5">HTH-type transcriptional regulator YdeC</fullName>
    </submittedName>
</protein>
<dbReference type="AlphaFoldDB" id="A0A920CX49"/>
<dbReference type="PANTHER" id="PTHR43280:SF28">
    <property type="entry name" value="HTH-TYPE TRANSCRIPTIONAL ACTIVATOR RHAS"/>
    <property type="match status" value="1"/>
</dbReference>
<gene>
    <name evidence="5" type="primary">ydeC_1</name>
    <name evidence="5" type="ORF">J40TS1_03360</name>
</gene>
<dbReference type="InterPro" id="IPR013096">
    <property type="entry name" value="Cupin_2"/>
</dbReference>
<dbReference type="InterPro" id="IPR011051">
    <property type="entry name" value="RmlC_Cupin_sf"/>
</dbReference>